<dbReference type="GO" id="GO:0008270">
    <property type="term" value="F:zinc ion binding"/>
    <property type="evidence" value="ECO:0007669"/>
    <property type="project" value="UniProtKB-KW"/>
</dbReference>
<evidence type="ECO:0000256" key="4">
    <source>
        <dbReference type="PROSITE-ProRule" id="PRU00175"/>
    </source>
</evidence>
<dbReference type="eggNOG" id="ENOG502RSEF">
    <property type="taxonomic scope" value="Eukaryota"/>
</dbReference>
<dbReference type="InterPro" id="IPR013083">
    <property type="entry name" value="Znf_RING/FYVE/PHD"/>
</dbReference>
<dbReference type="PROSITE" id="PS50089">
    <property type="entry name" value="ZF_RING_2"/>
    <property type="match status" value="1"/>
</dbReference>
<evidence type="ECO:0000313" key="6">
    <source>
        <dbReference type="EMBL" id="EIM80472.1"/>
    </source>
</evidence>
<evidence type="ECO:0000256" key="2">
    <source>
        <dbReference type="ARBA" id="ARBA00022771"/>
    </source>
</evidence>
<dbReference type="AlphaFoldDB" id="R7S1L4"/>
<evidence type="ECO:0000313" key="7">
    <source>
        <dbReference type="Proteomes" id="UP000053927"/>
    </source>
</evidence>
<dbReference type="KEGG" id="shs:STEHIDRAFT_45110"/>
<dbReference type="InterPro" id="IPR047153">
    <property type="entry name" value="TRIM45/56/19-like"/>
</dbReference>
<dbReference type="InterPro" id="IPR027370">
    <property type="entry name" value="Znf-RING_euk"/>
</dbReference>
<dbReference type="SUPFAM" id="SSF57850">
    <property type="entry name" value="RING/U-box"/>
    <property type="match status" value="1"/>
</dbReference>
<dbReference type="PROSITE" id="PS00518">
    <property type="entry name" value="ZF_RING_1"/>
    <property type="match status" value="1"/>
</dbReference>
<evidence type="ECO:0000256" key="3">
    <source>
        <dbReference type="ARBA" id="ARBA00022833"/>
    </source>
</evidence>
<evidence type="ECO:0000259" key="5">
    <source>
        <dbReference type="PROSITE" id="PS50089"/>
    </source>
</evidence>
<dbReference type="Gene3D" id="3.30.40.10">
    <property type="entry name" value="Zinc/RING finger domain, C3HC4 (zinc finger)"/>
    <property type="match status" value="1"/>
</dbReference>
<reference evidence="7" key="1">
    <citation type="journal article" date="2012" name="Science">
        <title>The Paleozoic origin of enzymatic lignin decomposition reconstructed from 31 fungal genomes.</title>
        <authorList>
            <person name="Floudas D."/>
            <person name="Binder M."/>
            <person name="Riley R."/>
            <person name="Barry K."/>
            <person name="Blanchette R.A."/>
            <person name="Henrissat B."/>
            <person name="Martinez A.T."/>
            <person name="Otillar R."/>
            <person name="Spatafora J.W."/>
            <person name="Yadav J.S."/>
            <person name="Aerts A."/>
            <person name="Benoit I."/>
            <person name="Boyd A."/>
            <person name="Carlson A."/>
            <person name="Copeland A."/>
            <person name="Coutinho P.M."/>
            <person name="de Vries R.P."/>
            <person name="Ferreira P."/>
            <person name="Findley K."/>
            <person name="Foster B."/>
            <person name="Gaskell J."/>
            <person name="Glotzer D."/>
            <person name="Gorecki P."/>
            <person name="Heitman J."/>
            <person name="Hesse C."/>
            <person name="Hori C."/>
            <person name="Igarashi K."/>
            <person name="Jurgens J.A."/>
            <person name="Kallen N."/>
            <person name="Kersten P."/>
            <person name="Kohler A."/>
            <person name="Kuees U."/>
            <person name="Kumar T.K.A."/>
            <person name="Kuo A."/>
            <person name="LaButti K."/>
            <person name="Larrondo L.F."/>
            <person name="Lindquist E."/>
            <person name="Ling A."/>
            <person name="Lombard V."/>
            <person name="Lucas S."/>
            <person name="Lundell T."/>
            <person name="Martin R."/>
            <person name="McLaughlin D.J."/>
            <person name="Morgenstern I."/>
            <person name="Morin E."/>
            <person name="Murat C."/>
            <person name="Nagy L.G."/>
            <person name="Nolan M."/>
            <person name="Ohm R.A."/>
            <person name="Patyshakuliyeva A."/>
            <person name="Rokas A."/>
            <person name="Ruiz-Duenas F.J."/>
            <person name="Sabat G."/>
            <person name="Salamov A."/>
            <person name="Samejima M."/>
            <person name="Schmutz J."/>
            <person name="Slot J.C."/>
            <person name="St John F."/>
            <person name="Stenlid J."/>
            <person name="Sun H."/>
            <person name="Sun S."/>
            <person name="Syed K."/>
            <person name="Tsang A."/>
            <person name="Wiebenga A."/>
            <person name="Young D."/>
            <person name="Pisabarro A."/>
            <person name="Eastwood D.C."/>
            <person name="Martin F."/>
            <person name="Cullen D."/>
            <person name="Grigoriev I.V."/>
            <person name="Hibbett D.S."/>
        </authorList>
    </citation>
    <scope>NUCLEOTIDE SEQUENCE [LARGE SCALE GENOMIC DNA]</scope>
    <source>
        <strain evidence="7">FP-91666</strain>
    </source>
</reference>
<dbReference type="OMA" id="PTCIICL"/>
<sequence>MSNCPICLDTYKSPVSLPCGHVFCQQCIVLTVQSPNAACSTHRSCPTCRRPFPIASLDPQFIPAHLRPFILPAVRRLYIDTPAPSPTTPTLTPMGELVRLRAQNAALLSSCAEWRHRAETYAATRVGLATFARIARNYAYEMHAKEKETREKYESLKRKYEPDD</sequence>
<keyword evidence="1" id="KW-0479">Metal-binding</keyword>
<dbReference type="Pfam" id="PF13445">
    <property type="entry name" value="zf-RING_UBOX"/>
    <property type="match status" value="1"/>
</dbReference>
<dbReference type="PANTHER" id="PTHR25462:SF296">
    <property type="entry name" value="MEIOTIC P26, ISOFORM F"/>
    <property type="match status" value="1"/>
</dbReference>
<dbReference type="RefSeq" id="XP_007310379.1">
    <property type="nucleotide sequence ID" value="XM_007310317.1"/>
</dbReference>
<evidence type="ECO:0000256" key="1">
    <source>
        <dbReference type="ARBA" id="ARBA00022723"/>
    </source>
</evidence>
<dbReference type="PANTHER" id="PTHR25462">
    <property type="entry name" value="BONUS, ISOFORM C-RELATED"/>
    <property type="match status" value="1"/>
</dbReference>
<dbReference type="Proteomes" id="UP000053927">
    <property type="component" value="Unassembled WGS sequence"/>
</dbReference>
<dbReference type="InterPro" id="IPR017907">
    <property type="entry name" value="Znf_RING_CS"/>
</dbReference>
<proteinExistence type="predicted"/>
<organism evidence="6 7">
    <name type="scientific">Stereum hirsutum (strain FP-91666)</name>
    <name type="common">White-rot fungus</name>
    <dbReference type="NCBI Taxonomy" id="721885"/>
    <lineage>
        <taxon>Eukaryota</taxon>
        <taxon>Fungi</taxon>
        <taxon>Dikarya</taxon>
        <taxon>Basidiomycota</taxon>
        <taxon>Agaricomycotina</taxon>
        <taxon>Agaricomycetes</taxon>
        <taxon>Russulales</taxon>
        <taxon>Stereaceae</taxon>
        <taxon>Stereum</taxon>
    </lineage>
</organism>
<accession>R7S1L4</accession>
<keyword evidence="7" id="KW-1185">Reference proteome</keyword>
<feature type="domain" description="RING-type" evidence="5">
    <location>
        <begin position="4"/>
        <end position="49"/>
    </location>
</feature>
<dbReference type="GeneID" id="18804698"/>
<keyword evidence="2 4" id="KW-0863">Zinc-finger</keyword>
<feature type="non-terminal residue" evidence="6">
    <location>
        <position position="164"/>
    </location>
</feature>
<dbReference type="OrthoDB" id="6270329at2759"/>
<keyword evidence="3" id="KW-0862">Zinc</keyword>
<gene>
    <name evidence="6" type="ORF">STEHIDRAFT_45110</name>
</gene>
<dbReference type="SMART" id="SM00184">
    <property type="entry name" value="RING"/>
    <property type="match status" value="1"/>
</dbReference>
<name>R7S1L4_STEHR</name>
<dbReference type="EMBL" id="JH687398">
    <property type="protein sequence ID" value="EIM80472.1"/>
    <property type="molecule type" value="Genomic_DNA"/>
</dbReference>
<dbReference type="InterPro" id="IPR001841">
    <property type="entry name" value="Znf_RING"/>
</dbReference>
<protein>
    <recommendedName>
        <fullName evidence="5">RING-type domain-containing protein</fullName>
    </recommendedName>
</protein>